<keyword evidence="4" id="KW-0175">Coiled coil</keyword>
<keyword evidence="8" id="KW-1185">Reference proteome</keyword>
<evidence type="ECO:0000256" key="3">
    <source>
        <dbReference type="ARBA" id="ARBA00023235"/>
    </source>
</evidence>
<dbReference type="PANTHER" id="PTHR11142">
    <property type="entry name" value="PSEUDOURIDYLATE SYNTHASE"/>
    <property type="match status" value="1"/>
</dbReference>
<organism evidence="7 8">
    <name type="scientific">Danionella cerebrum</name>
    <dbReference type="NCBI Taxonomy" id="2873325"/>
    <lineage>
        <taxon>Eukaryota</taxon>
        <taxon>Metazoa</taxon>
        <taxon>Chordata</taxon>
        <taxon>Craniata</taxon>
        <taxon>Vertebrata</taxon>
        <taxon>Euteleostomi</taxon>
        <taxon>Actinopterygii</taxon>
        <taxon>Neopterygii</taxon>
        <taxon>Teleostei</taxon>
        <taxon>Ostariophysi</taxon>
        <taxon>Cypriniformes</taxon>
        <taxon>Danionidae</taxon>
        <taxon>Danioninae</taxon>
        <taxon>Danionella</taxon>
    </lineage>
</organism>
<dbReference type="GO" id="GO:0005737">
    <property type="term" value="C:cytoplasm"/>
    <property type="evidence" value="ECO:0007669"/>
    <property type="project" value="TreeGrafter"/>
</dbReference>
<dbReference type="PANTHER" id="PTHR11142:SF5">
    <property type="entry name" value="TRNA PSEUDOURIDINE(38_39) SYNTHASE"/>
    <property type="match status" value="1"/>
</dbReference>
<dbReference type="Pfam" id="PF01416">
    <property type="entry name" value="PseudoU_synth_1"/>
    <property type="match status" value="1"/>
</dbReference>
<dbReference type="InterPro" id="IPR020094">
    <property type="entry name" value="TruA/RsuA/RluB/E/F_N"/>
</dbReference>
<dbReference type="InterPro" id="IPR001406">
    <property type="entry name" value="PsdUridine_synth_TruA"/>
</dbReference>
<dbReference type="InterPro" id="IPR020095">
    <property type="entry name" value="PsdUridine_synth_TruA_C"/>
</dbReference>
<evidence type="ECO:0000256" key="4">
    <source>
        <dbReference type="SAM" id="Coils"/>
    </source>
</evidence>
<reference evidence="7 8" key="1">
    <citation type="journal article" date="2019" name="Sci. Data">
        <title>Hybrid genome assembly and annotation of Danionella translucida.</title>
        <authorList>
            <person name="Kadobianskyi M."/>
            <person name="Schulze L."/>
            <person name="Schuelke M."/>
            <person name="Judkewitz B."/>
        </authorList>
    </citation>
    <scope>NUCLEOTIDE SEQUENCE [LARGE SCALE GENOMIC DNA]</scope>
    <source>
        <strain evidence="7 8">Bolton</strain>
    </source>
</reference>
<feature type="domain" description="Pseudouridine synthase I TruA alpha/beta" evidence="6">
    <location>
        <begin position="224"/>
        <end position="340"/>
    </location>
</feature>
<feature type="coiled-coil region" evidence="4">
    <location>
        <begin position="3"/>
        <end position="30"/>
    </location>
</feature>
<sequence>MSSQDLQARVKALEEELNRLKAHLRGGEIDSGVSSAISTSTKDIKPQEVDENSLRKKKRGADKPFDFSAHPHRHVALRLAYLGWHYQGFAVQENTDNTVEARLFEALLKTKLIQERQTSNYHRCGRTDKGVSAFSQVISIDLRSSQFGGGLGVTLPTVAEHKAKDTADELPYVKILNRVLPPDIRILQWAPVETGFSARFDCQSRTYRYYFPRGDLDVKLMAEAAKRYEGTHDFRNLCKMDVGNGVLQFQRTIISANVQPAQIDPNGSSDSHQLYVFQVKGLAFLYHQVRCMMALLLLIGQKLESPEIIDQLMDVDTNPRKPQYSMAVDYPLVLYDCHFEGVNWRNETEEEKHIMNSLHQHWVQNAVKTQVLLGMIQGLQTTNRDTVPLQCWLMEGSRQKKYQALLERPRCESLESRIQHFVKRGRLEQEEGENGEETMVFRGKRSKQSHQTASISHEVKAEVSS</sequence>
<accession>A0A553R7L7</accession>
<evidence type="ECO:0000313" key="8">
    <source>
        <dbReference type="Proteomes" id="UP000316079"/>
    </source>
</evidence>
<dbReference type="STRING" id="623744.A0A553R7L7"/>
<dbReference type="SUPFAM" id="SSF55120">
    <property type="entry name" value="Pseudouridine synthase"/>
    <property type="match status" value="1"/>
</dbReference>
<dbReference type="GO" id="GO:0003723">
    <property type="term" value="F:RNA binding"/>
    <property type="evidence" value="ECO:0007669"/>
    <property type="project" value="InterPro"/>
</dbReference>
<dbReference type="AlphaFoldDB" id="A0A553R7L7"/>
<dbReference type="CDD" id="cd02569">
    <property type="entry name" value="PseudoU_synth_ScPus3"/>
    <property type="match status" value="1"/>
</dbReference>
<dbReference type="EMBL" id="SRMA01025184">
    <property type="protein sequence ID" value="TRY98182.1"/>
    <property type="molecule type" value="Genomic_DNA"/>
</dbReference>
<feature type="compositionally biased region" description="Polar residues" evidence="5">
    <location>
        <begin position="32"/>
        <end position="41"/>
    </location>
</feature>
<evidence type="ECO:0000256" key="2">
    <source>
        <dbReference type="ARBA" id="ARBA00022694"/>
    </source>
</evidence>
<dbReference type="FunFam" id="3.30.70.580:FF:000007">
    <property type="entry name" value="tRNA pseudouridine synthase"/>
    <property type="match status" value="1"/>
</dbReference>
<proteinExistence type="inferred from homology"/>
<evidence type="ECO:0000256" key="5">
    <source>
        <dbReference type="SAM" id="MobiDB-lite"/>
    </source>
</evidence>
<dbReference type="NCBIfam" id="TIGR00071">
    <property type="entry name" value="hisT_truA"/>
    <property type="match status" value="1"/>
</dbReference>
<dbReference type="Gene3D" id="3.30.70.660">
    <property type="entry name" value="Pseudouridine synthase I, catalytic domain, C-terminal subdomain"/>
    <property type="match status" value="1"/>
</dbReference>
<evidence type="ECO:0000256" key="1">
    <source>
        <dbReference type="ARBA" id="ARBA00009375"/>
    </source>
</evidence>
<dbReference type="GO" id="GO:1990481">
    <property type="term" value="P:mRNA pseudouridine synthesis"/>
    <property type="evidence" value="ECO:0007669"/>
    <property type="project" value="TreeGrafter"/>
</dbReference>
<comment type="similarity">
    <text evidence="1">Belongs to the tRNA pseudouridine synthase TruA family.</text>
</comment>
<keyword evidence="2" id="KW-0819">tRNA processing</keyword>
<dbReference type="GO" id="GO:0009982">
    <property type="term" value="F:pseudouridine synthase activity"/>
    <property type="evidence" value="ECO:0007669"/>
    <property type="project" value="InterPro"/>
</dbReference>
<comment type="caution">
    <text evidence="7">The sequence shown here is derived from an EMBL/GenBank/DDBJ whole genome shotgun (WGS) entry which is preliminary data.</text>
</comment>
<gene>
    <name evidence="7" type="ORF">DNTS_035006</name>
</gene>
<feature type="region of interest" description="Disordered" evidence="5">
    <location>
        <begin position="31"/>
        <end position="66"/>
    </location>
</feature>
<evidence type="ECO:0000313" key="7">
    <source>
        <dbReference type="EMBL" id="TRY98182.1"/>
    </source>
</evidence>
<protein>
    <recommendedName>
        <fullName evidence="6">Pseudouridine synthase I TruA alpha/beta domain-containing protein</fullName>
    </recommendedName>
</protein>
<keyword evidence="3" id="KW-0413">Isomerase</keyword>
<feature type="compositionally biased region" description="Basic and acidic residues" evidence="5">
    <location>
        <begin position="42"/>
        <end position="54"/>
    </location>
</feature>
<feature type="region of interest" description="Disordered" evidence="5">
    <location>
        <begin position="426"/>
        <end position="465"/>
    </location>
</feature>
<dbReference type="Gene3D" id="3.30.70.580">
    <property type="entry name" value="Pseudouridine synthase I, catalytic domain, N-terminal subdomain"/>
    <property type="match status" value="1"/>
</dbReference>
<dbReference type="InterPro" id="IPR041707">
    <property type="entry name" value="Pus3-like"/>
</dbReference>
<dbReference type="InterPro" id="IPR020103">
    <property type="entry name" value="PsdUridine_synth_cat_dom_sf"/>
</dbReference>
<dbReference type="InterPro" id="IPR020097">
    <property type="entry name" value="PsdUridine_synth_TruA_a/b_dom"/>
</dbReference>
<dbReference type="Proteomes" id="UP000316079">
    <property type="component" value="Unassembled WGS sequence"/>
</dbReference>
<dbReference type="GO" id="GO:0005634">
    <property type="term" value="C:nucleus"/>
    <property type="evidence" value="ECO:0007669"/>
    <property type="project" value="TreeGrafter"/>
</dbReference>
<name>A0A553R7L7_9TELE</name>
<dbReference type="HAMAP" id="MF_00171">
    <property type="entry name" value="TruA"/>
    <property type="match status" value="1"/>
</dbReference>
<dbReference type="OrthoDB" id="25767at2759"/>
<evidence type="ECO:0000259" key="6">
    <source>
        <dbReference type="Pfam" id="PF01416"/>
    </source>
</evidence>
<dbReference type="GO" id="GO:0031119">
    <property type="term" value="P:tRNA pseudouridine synthesis"/>
    <property type="evidence" value="ECO:0007669"/>
    <property type="project" value="TreeGrafter"/>
</dbReference>